<dbReference type="InterPro" id="IPR021109">
    <property type="entry name" value="Peptidase_aspartic_dom_sf"/>
</dbReference>
<evidence type="ECO:0000313" key="7">
    <source>
        <dbReference type="EMBL" id="KAK1351735.1"/>
    </source>
</evidence>
<evidence type="ECO:0000256" key="3">
    <source>
        <dbReference type="ARBA" id="ARBA00022525"/>
    </source>
</evidence>
<reference evidence="7" key="1">
    <citation type="submission" date="2023-02" db="EMBL/GenBank/DDBJ databases">
        <title>Genome of toxic invasive species Heracleum sosnowskyi carries increased number of genes despite the absence of recent whole-genome duplications.</title>
        <authorList>
            <person name="Schelkunov M."/>
            <person name="Shtratnikova V."/>
            <person name="Makarenko M."/>
            <person name="Klepikova A."/>
            <person name="Omelchenko D."/>
            <person name="Novikova G."/>
            <person name="Obukhova E."/>
            <person name="Bogdanov V."/>
            <person name="Penin A."/>
            <person name="Logacheva M."/>
        </authorList>
    </citation>
    <scope>NUCLEOTIDE SEQUENCE</scope>
    <source>
        <strain evidence="7">Hsosn_3</strain>
        <tissue evidence="7">Leaf</tissue>
    </source>
</reference>
<evidence type="ECO:0000313" key="8">
    <source>
        <dbReference type="Proteomes" id="UP001237642"/>
    </source>
</evidence>
<name>A0AAD8LV67_9APIA</name>
<dbReference type="GO" id="GO:0005576">
    <property type="term" value="C:extracellular region"/>
    <property type="evidence" value="ECO:0007669"/>
    <property type="project" value="UniProtKB-SubCell"/>
</dbReference>
<dbReference type="Pfam" id="PF14543">
    <property type="entry name" value="TAXi_N"/>
    <property type="match status" value="1"/>
</dbReference>
<proteinExistence type="inferred from homology"/>
<dbReference type="PROSITE" id="PS51767">
    <property type="entry name" value="PEPTIDASE_A1"/>
    <property type="match status" value="1"/>
</dbReference>
<dbReference type="Pfam" id="PF14541">
    <property type="entry name" value="TAXi_C"/>
    <property type="match status" value="1"/>
</dbReference>
<evidence type="ECO:0000259" key="6">
    <source>
        <dbReference type="PROSITE" id="PS51767"/>
    </source>
</evidence>
<sequence length="444" mass="48342">MPSCITYHLFIFSLTILFWFSISNAQSKKAKPTALLFPIRKDVDSNQYYTTIEFSSPHNFKNMVIDLGGQHTWFDCGSGSDLPTYSPIRCGSAKCRNVKNFGCVGCNLPRKPGCTNNTCGVASYNPYTNDVYAQGIGEDALYVDSVSTNGLSIGSSYPSPQPYLFSCAHSDLVRGLSNSTTGMAGLANTTTSLHTQMSAQFNLPHKFAICMPSASDYVLGQIFIGGGRYLYPPYNTDIATELFTTPLVINPVSTAPTYTEGDPSDEYFINVKSISVDHKLVALNSSLLSIDKQGYGGTKLSTVTPYTKLETSIYKALVYNFNKAAALKKMKRVASVAPFGACFSSKTIANSQTGPVVPYIDFGLAGNDHNWRFYGANSMVPINKDVMCLAFVDAGSKPKPRTSIVIGGYQMENYVIEFDLVSSKLGISTSLLFHNTTCPQSLLR</sequence>
<dbReference type="FunFam" id="2.40.70.10:FF:000041">
    <property type="entry name" value="Basic 7S globulin"/>
    <property type="match status" value="1"/>
</dbReference>
<organism evidence="7 8">
    <name type="scientific">Heracleum sosnowskyi</name>
    <dbReference type="NCBI Taxonomy" id="360622"/>
    <lineage>
        <taxon>Eukaryota</taxon>
        <taxon>Viridiplantae</taxon>
        <taxon>Streptophyta</taxon>
        <taxon>Embryophyta</taxon>
        <taxon>Tracheophyta</taxon>
        <taxon>Spermatophyta</taxon>
        <taxon>Magnoliopsida</taxon>
        <taxon>eudicotyledons</taxon>
        <taxon>Gunneridae</taxon>
        <taxon>Pentapetalae</taxon>
        <taxon>asterids</taxon>
        <taxon>campanulids</taxon>
        <taxon>Apiales</taxon>
        <taxon>Apiaceae</taxon>
        <taxon>Apioideae</taxon>
        <taxon>apioid superclade</taxon>
        <taxon>Tordylieae</taxon>
        <taxon>Tordyliinae</taxon>
        <taxon>Heracleum</taxon>
    </lineage>
</organism>
<dbReference type="EMBL" id="JAUIZM010000027">
    <property type="protein sequence ID" value="KAK1351735.1"/>
    <property type="molecule type" value="Genomic_DNA"/>
</dbReference>
<dbReference type="InterPro" id="IPR033121">
    <property type="entry name" value="PEPTIDASE_A1"/>
</dbReference>
<comment type="subcellular location">
    <subcellularLocation>
        <location evidence="1">Secreted</location>
        <location evidence="1">Extracellular space</location>
    </subcellularLocation>
</comment>
<protein>
    <submittedName>
        <fullName evidence="7">Basic 7S globulin</fullName>
    </submittedName>
</protein>
<keyword evidence="4 5" id="KW-0732">Signal</keyword>
<feature type="domain" description="Peptidase A1" evidence="6">
    <location>
        <begin position="48"/>
        <end position="428"/>
    </location>
</feature>
<dbReference type="AlphaFoldDB" id="A0AAD8LV67"/>
<evidence type="ECO:0000256" key="1">
    <source>
        <dbReference type="ARBA" id="ARBA00004239"/>
    </source>
</evidence>
<feature type="signal peptide" evidence="5">
    <location>
        <begin position="1"/>
        <end position="25"/>
    </location>
</feature>
<evidence type="ECO:0000256" key="4">
    <source>
        <dbReference type="ARBA" id="ARBA00022729"/>
    </source>
</evidence>
<dbReference type="GO" id="GO:0006508">
    <property type="term" value="P:proteolysis"/>
    <property type="evidence" value="ECO:0007669"/>
    <property type="project" value="InterPro"/>
</dbReference>
<keyword evidence="8" id="KW-1185">Reference proteome</keyword>
<comment type="caution">
    <text evidence="7">The sequence shown here is derived from an EMBL/GenBank/DDBJ whole genome shotgun (WGS) entry which is preliminary data.</text>
</comment>
<feature type="chain" id="PRO_5042096499" evidence="5">
    <location>
        <begin position="26"/>
        <end position="444"/>
    </location>
</feature>
<dbReference type="InterPro" id="IPR032861">
    <property type="entry name" value="TAXi_N"/>
</dbReference>
<evidence type="ECO:0000256" key="5">
    <source>
        <dbReference type="SAM" id="SignalP"/>
    </source>
</evidence>
<dbReference type="SUPFAM" id="SSF50630">
    <property type="entry name" value="Acid proteases"/>
    <property type="match status" value="1"/>
</dbReference>
<gene>
    <name evidence="7" type="ORF">POM88_054018</name>
</gene>
<reference evidence="7" key="2">
    <citation type="submission" date="2023-05" db="EMBL/GenBank/DDBJ databases">
        <authorList>
            <person name="Schelkunov M.I."/>
        </authorList>
    </citation>
    <scope>NUCLEOTIDE SEQUENCE</scope>
    <source>
        <strain evidence="7">Hsosn_3</strain>
        <tissue evidence="7">Leaf</tissue>
    </source>
</reference>
<dbReference type="InterPro" id="IPR001461">
    <property type="entry name" value="Aspartic_peptidase_A1"/>
</dbReference>
<dbReference type="GO" id="GO:0004190">
    <property type="term" value="F:aspartic-type endopeptidase activity"/>
    <property type="evidence" value="ECO:0007669"/>
    <property type="project" value="InterPro"/>
</dbReference>
<dbReference type="Proteomes" id="UP001237642">
    <property type="component" value="Unassembled WGS sequence"/>
</dbReference>
<dbReference type="PANTHER" id="PTHR47965:SF68">
    <property type="entry name" value="BASIC 7S GLOBULIN-LIKE"/>
    <property type="match status" value="1"/>
</dbReference>
<dbReference type="InterPro" id="IPR032799">
    <property type="entry name" value="TAXi_C"/>
</dbReference>
<keyword evidence="3" id="KW-0964">Secreted</keyword>
<dbReference type="Gene3D" id="2.40.70.10">
    <property type="entry name" value="Acid Proteases"/>
    <property type="match status" value="2"/>
</dbReference>
<dbReference type="PANTHER" id="PTHR47965">
    <property type="entry name" value="ASPARTYL PROTEASE-RELATED"/>
    <property type="match status" value="1"/>
</dbReference>
<evidence type="ECO:0000256" key="2">
    <source>
        <dbReference type="ARBA" id="ARBA00007447"/>
    </source>
</evidence>
<accession>A0AAD8LV67</accession>
<comment type="similarity">
    <text evidence="2">Belongs to the peptidase A1 family.</text>
</comment>